<keyword evidence="7" id="KW-1185">Reference proteome</keyword>
<evidence type="ECO:0000256" key="1">
    <source>
        <dbReference type="ARBA" id="ARBA00022614"/>
    </source>
</evidence>
<evidence type="ECO:0000259" key="5">
    <source>
        <dbReference type="Pfam" id="PF08263"/>
    </source>
</evidence>
<dbReference type="InterPro" id="IPR032675">
    <property type="entry name" value="LRR_dom_sf"/>
</dbReference>
<organism evidence="6 7">
    <name type="scientific">Rubroshorea leprosula</name>
    <dbReference type="NCBI Taxonomy" id="152421"/>
    <lineage>
        <taxon>Eukaryota</taxon>
        <taxon>Viridiplantae</taxon>
        <taxon>Streptophyta</taxon>
        <taxon>Embryophyta</taxon>
        <taxon>Tracheophyta</taxon>
        <taxon>Spermatophyta</taxon>
        <taxon>Magnoliopsida</taxon>
        <taxon>eudicotyledons</taxon>
        <taxon>Gunneridae</taxon>
        <taxon>Pentapetalae</taxon>
        <taxon>rosids</taxon>
        <taxon>malvids</taxon>
        <taxon>Malvales</taxon>
        <taxon>Dipterocarpaceae</taxon>
        <taxon>Rubroshorea</taxon>
    </lineage>
</organism>
<dbReference type="Gene3D" id="3.80.10.10">
    <property type="entry name" value="Ribonuclease Inhibitor"/>
    <property type="match status" value="1"/>
</dbReference>
<evidence type="ECO:0000313" key="6">
    <source>
        <dbReference type="EMBL" id="GKV02978.1"/>
    </source>
</evidence>
<feature type="transmembrane region" description="Helical" evidence="3">
    <location>
        <begin position="80"/>
        <end position="97"/>
    </location>
</feature>
<dbReference type="Pfam" id="PF08263">
    <property type="entry name" value="LRRNT_2"/>
    <property type="match status" value="1"/>
</dbReference>
<evidence type="ECO:0000256" key="2">
    <source>
        <dbReference type="ARBA" id="ARBA00022737"/>
    </source>
</evidence>
<reference evidence="6 7" key="1">
    <citation type="journal article" date="2021" name="Commun. Biol.">
        <title>The genome of Shorea leprosula (Dipterocarpaceae) highlights the ecological relevance of drought in aseasonal tropical rainforests.</title>
        <authorList>
            <person name="Ng K.K.S."/>
            <person name="Kobayashi M.J."/>
            <person name="Fawcett J.A."/>
            <person name="Hatakeyama M."/>
            <person name="Paape T."/>
            <person name="Ng C.H."/>
            <person name="Ang C.C."/>
            <person name="Tnah L.H."/>
            <person name="Lee C.T."/>
            <person name="Nishiyama T."/>
            <person name="Sese J."/>
            <person name="O'Brien M.J."/>
            <person name="Copetti D."/>
            <person name="Mohd Noor M.I."/>
            <person name="Ong R.C."/>
            <person name="Putra M."/>
            <person name="Sireger I.Z."/>
            <person name="Indrioko S."/>
            <person name="Kosugi Y."/>
            <person name="Izuno A."/>
            <person name="Isagi Y."/>
            <person name="Lee S.L."/>
            <person name="Shimizu K.K."/>
        </authorList>
    </citation>
    <scope>NUCLEOTIDE SEQUENCE [LARGE SCALE GENOMIC DNA]</scope>
    <source>
        <strain evidence="6">214</strain>
    </source>
</reference>
<protein>
    <recommendedName>
        <fullName evidence="5">Leucine-rich repeat-containing N-terminal plant-type domain-containing protein</fullName>
    </recommendedName>
</protein>
<feature type="signal peptide" evidence="4">
    <location>
        <begin position="1"/>
        <end position="23"/>
    </location>
</feature>
<dbReference type="AlphaFoldDB" id="A0AAV5IYS4"/>
<keyword evidence="3" id="KW-0472">Membrane</keyword>
<comment type="caution">
    <text evidence="6">The sequence shown here is derived from an EMBL/GenBank/DDBJ whole genome shotgun (WGS) entry which is preliminary data.</text>
</comment>
<dbReference type="EMBL" id="BPVZ01000019">
    <property type="protein sequence ID" value="GKV02978.1"/>
    <property type="molecule type" value="Genomic_DNA"/>
</dbReference>
<keyword evidence="4" id="KW-0732">Signal</keyword>
<keyword evidence="1" id="KW-0433">Leucine-rich repeat</keyword>
<dbReference type="InterPro" id="IPR013210">
    <property type="entry name" value="LRR_N_plant-typ"/>
</dbReference>
<evidence type="ECO:0000313" key="7">
    <source>
        <dbReference type="Proteomes" id="UP001054252"/>
    </source>
</evidence>
<feature type="chain" id="PRO_5043741805" description="Leucine-rich repeat-containing N-terminal plant-type domain-containing protein" evidence="4">
    <location>
        <begin position="24"/>
        <end position="98"/>
    </location>
</feature>
<evidence type="ECO:0000256" key="4">
    <source>
        <dbReference type="SAM" id="SignalP"/>
    </source>
</evidence>
<feature type="domain" description="Leucine-rich repeat-containing N-terminal plant-type" evidence="5">
    <location>
        <begin position="29"/>
        <end position="66"/>
    </location>
</feature>
<name>A0AAV5IYS4_9ROSI</name>
<proteinExistence type="predicted"/>
<keyword evidence="3" id="KW-0812">Transmembrane</keyword>
<dbReference type="Proteomes" id="UP001054252">
    <property type="component" value="Unassembled WGS sequence"/>
</dbReference>
<evidence type="ECO:0000256" key="3">
    <source>
        <dbReference type="SAM" id="Phobius"/>
    </source>
</evidence>
<accession>A0AAV5IYS4</accession>
<keyword evidence="2" id="KW-0677">Repeat</keyword>
<keyword evidence="3" id="KW-1133">Transmembrane helix</keyword>
<sequence length="98" mass="10964">MARAIRGVIRAVAICCLALLASAQITFPPEVKALRAIRDKLQDPSNNLNWTKSNDPCTSNWTGVICYIDQSDGYPHVEELYDYLFSVPVILINFYIAS</sequence>
<gene>
    <name evidence="6" type="ORF">SLEP1_g15349</name>
</gene>